<dbReference type="Proteomes" id="UP000288859">
    <property type="component" value="Unassembled WGS sequence"/>
</dbReference>
<evidence type="ECO:0000256" key="2">
    <source>
        <dbReference type="ARBA" id="ARBA00022801"/>
    </source>
</evidence>
<name>A0A438MWY4_EXOME</name>
<evidence type="ECO:0000259" key="3">
    <source>
        <dbReference type="Pfam" id="PF00144"/>
    </source>
</evidence>
<comment type="similarity">
    <text evidence="1">Belongs to the class-A beta-lactamase family.</text>
</comment>
<dbReference type="InterPro" id="IPR001466">
    <property type="entry name" value="Beta-lactam-related"/>
</dbReference>
<sequence length="403" mass="44924">MNSLEEIFESACFKEEIAGAVLVAASQSGDFSYQKAFGGAWLENGTRKPYSLDTVFWIASSSKLITSVAAMQCVERGLLSLDSDVTTILPELKAAEILTGFDNDTGKPILKPADRKITLRHLLSHSSGLGYDIYQPLLVRWRQYRKEPVALTGLPLVERSLTPLLFEPGTDWEYATGIDWAGEMVRRVNGNISLQDYMHENIWKPLEIRDMTFHLEQRPDMRSRLSEVTRRSAESGALSWATHTIFYGDPVQDEFGGGGIYASAPDYLKLLKSICFNDGKLLLPTTVDALCEPQLSEEAHAKLNQRLEDPSFRRSLGGGTPPGIEVDAALGGLVTMQDVPGRRRKGSISWGGMPNLKWWIDPKSQVCGFYACQLIPAADPKSLELYARFEEHVYRSVETEKLN</sequence>
<feature type="domain" description="Beta-lactamase-related" evidence="3">
    <location>
        <begin position="20"/>
        <end position="373"/>
    </location>
</feature>
<dbReference type="PANTHER" id="PTHR43283">
    <property type="entry name" value="BETA-LACTAMASE-RELATED"/>
    <property type="match status" value="1"/>
</dbReference>
<dbReference type="Pfam" id="PF00144">
    <property type="entry name" value="Beta-lactamase"/>
    <property type="match status" value="1"/>
</dbReference>
<evidence type="ECO:0000256" key="1">
    <source>
        <dbReference type="ARBA" id="ARBA00009009"/>
    </source>
</evidence>
<accession>A0A438MWY4</accession>
<dbReference type="EMBL" id="NAJM01000040">
    <property type="protein sequence ID" value="RVX68222.1"/>
    <property type="molecule type" value="Genomic_DNA"/>
</dbReference>
<evidence type="ECO:0000313" key="5">
    <source>
        <dbReference type="Proteomes" id="UP000288859"/>
    </source>
</evidence>
<dbReference type="GO" id="GO:0016787">
    <property type="term" value="F:hydrolase activity"/>
    <property type="evidence" value="ECO:0007669"/>
    <property type="project" value="UniProtKB-KW"/>
</dbReference>
<proteinExistence type="inferred from homology"/>
<dbReference type="SUPFAM" id="SSF56601">
    <property type="entry name" value="beta-lactamase/transpeptidase-like"/>
    <property type="match status" value="1"/>
</dbReference>
<dbReference type="AlphaFoldDB" id="A0A438MWY4"/>
<dbReference type="InterPro" id="IPR050789">
    <property type="entry name" value="Diverse_Enzym_Activities"/>
</dbReference>
<reference evidence="4 5" key="1">
    <citation type="submission" date="2017-03" db="EMBL/GenBank/DDBJ databases">
        <title>Genomes of endolithic fungi from Antarctica.</title>
        <authorList>
            <person name="Coleine C."/>
            <person name="Masonjones S."/>
            <person name="Stajich J.E."/>
        </authorList>
    </citation>
    <scope>NUCLEOTIDE SEQUENCE [LARGE SCALE GENOMIC DNA]</scope>
    <source>
        <strain evidence="4 5">CCFEE 6314</strain>
    </source>
</reference>
<comment type="caution">
    <text evidence="4">The sequence shown here is derived from an EMBL/GenBank/DDBJ whole genome shotgun (WGS) entry which is preliminary data.</text>
</comment>
<dbReference type="OrthoDB" id="428260at2759"/>
<organism evidence="4 5">
    <name type="scientific">Exophiala mesophila</name>
    <name type="common">Black yeast-like fungus</name>
    <dbReference type="NCBI Taxonomy" id="212818"/>
    <lineage>
        <taxon>Eukaryota</taxon>
        <taxon>Fungi</taxon>
        <taxon>Dikarya</taxon>
        <taxon>Ascomycota</taxon>
        <taxon>Pezizomycotina</taxon>
        <taxon>Eurotiomycetes</taxon>
        <taxon>Chaetothyriomycetidae</taxon>
        <taxon>Chaetothyriales</taxon>
        <taxon>Herpotrichiellaceae</taxon>
        <taxon>Exophiala</taxon>
    </lineage>
</organism>
<dbReference type="PANTHER" id="PTHR43283:SF17">
    <property type="entry name" value="(LOVD), PUTATIVE (AFU_ORTHOLOGUE AFUA_5G00920)-RELATED"/>
    <property type="match status" value="1"/>
</dbReference>
<dbReference type="InterPro" id="IPR012338">
    <property type="entry name" value="Beta-lactam/transpept-like"/>
</dbReference>
<gene>
    <name evidence="4" type="ORF">B0A52_08731</name>
</gene>
<keyword evidence="2" id="KW-0378">Hydrolase</keyword>
<dbReference type="Gene3D" id="3.40.710.10">
    <property type="entry name" value="DD-peptidase/beta-lactamase superfamily"/>
    <property type="match status" value="1"/>
</dbReference>
<protein>
    <recommendedName>
        <fullName evidence="3">Beta-lactamase-related domain-containing protein</fullName>
    </recommendedName>
</protein>
<dbReference type="VEuPathDB" id="FungiDB:PV10_08236"/>
<evidence type="ECO:0000313" key="4">
    <source>
        <dbReference type="EMBL" id="RVX68222.1"/>
    </source>
</evidence>